<evidence type="ECO:0000313" key="2">
    <source>
        <dbReference type="EMBL" id="CAK0810406.1"/>
    </source>
</evidence>
<protein>
    <submittedName>
        <fullName evidence="2">Uncharacterized protein</fullName>
    </submittedName>
</protein>
<gene>
    <name evidence="2" type="ORF">PCOR1329_LOCUS15379</name>
</gene>
<evidence type="ECO:0000313" key="3">
    <source>
        <dbReference type="Proteomes" id="UP001189429"/>
    </source>
</evidence>
<dbReference type="EMBL" id="CAUYUJ010004648">
    <property type="protein sequence ID" value="CAK0810406.1"/>
    <property type="molecule type" value="Genomic_DNA"/>
</dbReference>
<feature type="non-terminal residue" evidence="2">
    <location>
        <position position="161"/>
    </location>
</feature>
<proteinExistence type="predicted"/>
<feature type="non-terminal residue" evidence="2">
    <location>
        <position position="1"/>
    </location>
</feature>
<feature type="region of interest" description="Disordered" evidence="1">
    <location>
        <begin position="1"/>
        <end position="161"/>
    </location>
</feature>
<reference evidence="2" key="1">
    <citation type="submission" date="2023-10" db="EMBL/GenBank/DDBJ databases">
        <authorList>
            <person name="Chen Y."/>
            <person name="Shah S."/>
            <person name="Dougan E. K."/>
            <person name="Thang M."/>
            <person name="Chan C."/>
        </authorList>
    </citation>
    <scope>NUCLEOTIDE SEQUENCE [LARGE SCALE GENOMIC DNA]</scope>
</reference>
<accession>A0ABN9R2M2</accession>
<dbReference type="Proteomes" id="UP001189429">
    <property type="component" value="Unassembled WGS sequence"/>
</dbReference>
<feature type="compositionally biased region" description="Basic and acidic residues" evidence="1">
    <location>
        <begin position="118"/>
        <end position="134"/>
    </location>
</feature>
<organism evidence="2 3">
    <name type="scientific">Prorocentrum cordatum</name>
    <dbReference type="NCBI Taxonomy" id="2364126"/>
    <lineage>
        <taxon>Eukaryota</taxon>
        <taxon>Sar</taxon>
        <taxon>Alveolata</taxon>
        <taxon>Dinophyceae</taxon>
        <taxon>Prorocentrales</taxon>
        <taxon>Prorocentraceae</taxon>
        <taxon>Prorocentrum</taxon>
    </lineage>
</organism>
<evidence type="ECO:0000256" key="1">
    <source>
        <dbReference type="SAM" id="MobiDB-lite"/>
    </source>
</evidence>
<sequence length="161" mass="17013">GSTNLVSFCRVGASSSLPPGEAGGRREQDGRRRGRGALEQQALRGRAVQHLRGAARRGPAARPGRLRARERGDRREPRGAGGGLRGLVLRGPASGGAGGLRPPGAGRRRRRAGAGEGVGDRPRVEGRRGVDPRARGGGRAARRHRCPAAAPRARVRRCLRR</sequence>
<keyword evidence="3" id="KW-1185">Reference proteome</keyword>
<comment type="caution">
    <text evidence="2">The sequence shown here is derived from an EMBL/GenBank/DDBJ whole genome shotgun (WGS) entry which is preliminary data.</text>
</comment>
<feature type="compositionally biased region" description="Basic and acidic residues" evidence="1">
    <location>
        <begin position="67"/>
        <end position="78"/>
    </location>
</feature>
<name>A0ABN9R2M2_9DINO</name>